<evidence type="ECO:0000313" key="2">
    <source>
        <dbReference type="Proteomes" id="UP000308600"/>
    </source>
</evidence>
<dbReference type="EMBL" id="ML208624">
    <property type="protein sequence ID" value="TFK61847.1"/>
    <property type="molecule type" value="Genomic_DNA"/>
</dbReference>
<proteinExistence type="predicted"/>
<evidence type="ECO:0000313" key="1">
    <source>
        <dbReference type="EMBL" id="TFK61847.1"/>
    </source>
</evidence>
<protein>
    <submittedName>
        <fullName evidence="1">Uncharacterized protein</fullName>
    </submittedName>
</protein>
<dbReference type="Proteomes" id="UP000308600">
    <property type="component" value="Unassembled WGS sequence"/>
</dbReference>
<sequence length="281" mass="32173">MSVVPHLPAEIQDQIFEIAATESLRTATTLVQVSKWLSHRIEPILYEIVVVKHSASPGFYPPHIGERTSNLLDFFERHGRHIRCLMIGSLAPKEHVIPALRLCPFLKNLISTIQYTAEMIEAVQMYLPHLERLSGKFEDTHTSFDASKQTYRGLTHLDLIGDFVVWKLWASILIQLPSLTHLAMNDPYLHDWESDEMAVGALQNCTRLQVLLLVSEHGDMENACREELDFDSTDDRVVVVAVNPLMDWLNGVRGGLDMWSLADQRVLERRRKRDVIQLDEN</sequence>
<reference evidence="1 2" key="1">
    <citation type="journal article" date="2019" name="Nat. Ecol. Evol.">
        <title>Megaphylogeny resolves global patterns of mushroom evolution.</title>
        <authorList>
            <person name="Varga T."/>
            <person name="Krizsan K."/>
            <person name="Foldi C."/>
            <person name="Dima B."/>
            <person name="Sanchez-Garcia M."/>
            <person name="Sanchez-Ramirez S."/>
            <person name="Szollosi G.J."/>
            <person name="Szarkandi J.G."/>
            <person name="Papp V."/>
            <person name="Albert L."/>
            <person name="Andreopoulos W."/>
            <person name="Angelini C."/>
            <person name="Antonin V."/>
            <person name="Barry K.W."/>
            <person name="Bougher N.L."/>
            <person name="Buchanan P."/>
            <person name="Buyck B."/>
            <person name="Bense V."/>
            <person name="Catcheside P."/>
            <person name="Chovatia M."/>
            <person name="Cooper J."/>
            <person name="Damon W."/>
            <person name="Desjardin D."/>
            <person name="Finy P."/>
            <person name="Geml J."/>
            <person name="Haridas S."/>
            <person name="Hughes K."/>
            <person name="Justo A."/>
            <person name="Karasinski D."/>
            <person name="Kautmanova I."/>
            <person name="Kiss B."/>
            <person name="Kocsube S."/>
            <person name="Kotiranta H."/>
            <person name="LaButti K.M."/>
            <person name="Lechner B.E."/>
            <person name="Liimatainen K."/>
            <person name="Lipzen A."/>
            <person name="Lukacs Z."/>
            <person name="Mihaltcheva S."/>
            <person name="Morgado L.N."/>
            <person name="Niskanen T."/>
            <person name="Noordeloos M.E."/>
            <person name="Ohm R.A."/>
            <person name="Ortiz-Santana B."/>
            <person name="Ovrebo C."/>
            <person name="Racz N."/>
            <person name="Riley R."/>
            <person name="Savchenko A."/>
            <person name="Shiryaev A."/>
            <person name="Soop K."/>
            <person name="Spirin V."/>
            <person name="Szebenyi C."/>
            <person name="Tomsovsky M."/>
            <person name="Tulloss R.E."/>
            <person name="Uehling J."/>
            <person name="Grigoriev I.V."/>
            <person name="Vagvolgyi C."/>
            <person name="Papp T."/>
            <person name="Martin F.M."/>
            <person name="Miettinen O."/>
            <person name="Hibbett D.S."/>
            <person name="Nagy L.G."/>
        </authorList>
    </citation>
    <scope>NUCLEOTIDE SEQUENCE [LARGE SCALE GENOMIC DNA]</scope>
    <source>
        <strain evidence="1 2">NL-1719</strain>
    </source>
</reference>
<accession>A0ACD3A818</accession>
<gene>
    <name evidence="1" type="ORF">BDN72DRAFT_849316</name>
</gene>
<name>A0ACD3A818_9AGAR</name>
<keyword evidence="2" id="KW-1185">Reference proteome</keyword>
<organism evidence="1 2">
    <name type="scientific">Pluteus cervinus</name>
    <dbReference type="NCBI Taxonomy" id="181527"/>
    <lineage>
        <taxon>Eukaryota</taxon>
        <taxon>Fungi</taxon>
        <taxon>Dikarya</taxon>
        <taxon>Basidiomycota</taxon>
        <taxon>Agaricomycotina</taxon>
        <taxon>Agaricomycetes</taxon>
        <taxon>Agaricomycetidae</taxon>
        <taxon>Agaricales</taxon>
        <taxon>Pluteineae</taxon>
        <taxon>Pluteaceae</taxon>
        <taxon>Pluteus</taxon>
    </lineage>
</organism>